<accession>A0AAN4UUG2</accession>
<feature type="signal peptide" evidence="1">
    <location>
        <begin position="1"/>
        <end position="29"/>
    </location>
</feature>
<keyword evidence="1" id="KW-0732">Signal</keyword>
<evidence type="ECO:0000256" key="1">
    <source>
        <dbReference type="SAM" id="SignalP"/>
    </source>
</evidence>
<sequence length="185" mass="19154">MRKPGSGRGLFAGATIAAALCALATTAPAQSRALPGGASSLNEVHGDWTVRCRVTAKDGAQTTACAMSQQQSDRKTRRLALEISLVPLAQGGARGVIVMPFGLSVTKPIQLSVKDRPIGKPRWFSTCIPAGCLVPLDLSAAAIKAVSDGAKLRIEATAGDGRPFRVDAPLKGFASAYGRTADLLK</sequence>
<proteinExistence type="predicted"/>
<dbReference type="InterPro" id="IPR038696">
    <property type="entry name" value="IalB_sf"/>
</dbReference>
<dbReference type="Proteomes" id="UP000634647">
    <property type="component" value="Unassembled WGS sequence"/>
</dbReference>
<reference evidence="3 4" key="2">
    <citation type="submission" date="2016-10" db="EMBL/GenBank/DDBJ databases">
        <authorList>
            <person name="Varghese N."/>
            <person name="Submissions S."/>
        </authorList>
    </citation>
    <scope>NUCLEOTIDE SEQUENCE [LARGE SCALE GENOMIC DNA]</scope>
    <source>
        <strain evidence="3 4">DSM 24802</strain>
    </source>
</reference>
<dbReference type="Gene3D" id="2.60.40.1880">
    <property type="entry name" value="Invasion associated locus B (IalB) protein"/>
    <property type="match status" value="1"/>
</dbReference>
<dbReference type="EMBL" id="FNOB01000025">
    <property type="protein sequence ID" value="SDX69827.1"/>
    <property type="molecule type" value="Genomic_DNA"/>
</dbReference>
<gene>
    <name evidence="2" type="ORF">GCM10008024_36760</name>
    <name evidence="3" type="ORF">SAMN05444006_12515</name>
</gene>
<reference evidence="2" key="1">
    <citation type="journal article" date="2014" name="Int. J. Syst. Evol. Microbiol.">
        <title>Complete genome sequence of Corynebacterium casei LMG S-19264T (=DSM 44701T), isolated from a smear-ripened cheese.</title>
        <authorList>
            <consortium name="US DOE Joint Genome Institute (JGI-PGF)"/>
            <person name="Walter F."/>
            <person name="Albersmeier A."/>
            <person name="Kalinowski J."/>
            <person name="Ruckert C."/>
        </authorList>
    </citation>
    <scope>NUCLEOTIDE SEQUENCE</scope>
    <source>
        <strain evidence="2">CGMCC 1.10859</strain>
    </source>
</reference>
<feature type="chain" id="PRO_5042810490" evidence="1">
    <location>
        <begin position="30"/>
        <end position="185"/>
    </location>
</feature>
<protein>
    <submittedName>
        <fullName evidence="2 3">Invasion protein</fullName>
    </submittedName>
</protein>
<evidence type="ECO:0000313" key="5">
    <source>
        <dbReference type="Proteomes" id="UP000634647"/>
    </source>
</evidence>
<keyword evidence="4" id="KW-1185">Reference proteome</keyword>
<dbReference type="Proteomes" id="UP000199541">
    <property type="component" value="Unassembled WGS sequence"/>
</dbReference>
<dbReference type="AlphaFoldDB" id="A0AAN4UUG2"/>
<name>A0AAN4UUG2_9RHOB</name>
<dbReference type="RefSeq" id="WP_051645866.1">
    <property type="nucleotide sequence ID" value="NZ_BNAB01000025.1"/>
</dbReference>
<dbReference type="InterPro" id="IPR010642">
    <property type="entry name" value="Invasion_prot_B"/>
</dbReference>
<evidence type="ECO:0000313" key="3">
    <source>
        <dbReference type="EMBL" id="SDX69827.1"/>
    </source>
</evidence>
<reference evidence="2" key="3">
    <citation type="submission" date="2023-06" db="EMBL/GenBank/DDBJ databases">
        <authorList>
            <person name="Sun Q."/>
            <person name="Zhou Y."/>
        </authorList>
    </citation>
    <scope>NUCLEOTIDE SEQUENCE</scope>
    <source>
        <strain evidence="2">CGMCC 1.10859</strain>
    </source>
</reference>
<evidence type="ECO:0000313" key="4">
    <source>
        <dbReference type="Proteomes" id="UP000199541"/>
    </source>
</evidence>
<evidence type="ECO:0000313" key="2">
    <source>
        <dbReference type="EMBL" id="GHE05534.1"/>
    </source>
</evidence>
<organism evidence="2 5">
    <name type="scientific">Allgaiera indica</name>
    <dbReference type="NCBI Taxonomy" id="765699"/>
    <lineage>
        <taxon>Bacteria</taxon>
        <taxon>Pseudomonadati</taxon>
        <taxon>Pseudomonadota</taxon>
        <taxon>Alphaproteobacteria</taxon>
        <taxon>Rhodobacterales</taxon>
        <taxon>Paracoccaceae</taxon>
        <taxon>Allgaiera</taxon>
    </lineage>
</organism>
<comment type="caution">
    <text evidence="2">The sequence shown here is derived from an EMBL/GenBank/DDBJ whole genome shotgun (WGS) entry which is preliminary data.</text>
</comment>
<dbReference type="EMBL" id="BNAB01000025">
    <property type="protein sequence ID" value="GHE05534.1"/>
    <property type="molecule type" value="Genomic_DNA"/>
</dbReference>
<dbReference type="Pfam" id="PF06776">
    <property type="entry name" value="IalB"/>
    <property type="match status" value="1"/>
</dbReference>